<dbReference type="InterPro" id="IPR051933">
    <property type="entry name" value="Resuscitation_pf_RpfB"/>
</dbReference>
<protein>
    <submittedName>
        <fullName evidence="4">G5 domain protein</fullName>
    </submittedName>
</protein>
<dbReference type="InterPro" id="IPR007137">
    <property type="entry name" value="DUF348"/>
</dbReference>
<dbReference type="EMBL" id="ACEC01000045">
    <property type="protein sequence ID" value="EEG31074.1"/>
    <property type="molecule type" value="Genomic_DNA"/>
</dbReference>
<evidence type="ECO:0000313" key="4">
    <source>
        <dbReference type="EMBL" id="EEG31074.1"/>
    </source>
</evidence>
<reference evidence="4 5" key="2">
    <citation type="submission" date="2009-02" db="EMBL/GenBank/DDBJ databases">
        <title>Draft genome sequence of Clostridium methylpentosum (DSM 5476).</title>
        <authorList>
            <person name="Sudarsanam P."/>
            <person name="Ley R."/>
            <person name="Guruge J."/>
            <person name="Turnbaugh P.J."/>
            <person name="Mahowald M."/>
            <person name="Liep D."/>
            <person name="Gordon J."/>
        </authorList>
    </citation>
    <scope>NUCLEOTIDE SEQUENCE [LARGE SCALE GENOMIC DNA]</scope>
    <source>
        <strain evidence="4 5">DSM 5476</strain>
    </source>
</reference>
<dbReference type="GO" id="GO:0019867">
    <property type="term" value="C:outer membrane"/>
    <property type="evidence" value="ECO:0007669"/>
    <property type="project" value="InterPro"/>
</dbReference>
<evidence type="ECO:0000313" key="5">
    <source>
        <dbReference type="Proteomes" id="UP000003340"/>
    </source>
</evidence>
<dbReference type="InterPro" id="IPR010611">
    <property type="entry name" value="3D_dom"/>
</dbReference>
<dbReference type="PROSITE" id="PS51109">
    <property type="entry name" value="G5"/>
    <property type="match status" value="1"/>
</dbReference>
<dbReference type="InterPro" id="IPR036908">
    <property type="entry name" value="RlpA-like_sf"/>
</dbReference>
<keyword evidence="5" id="KW-1185">Reference proteome</keyword>
<dbReference type="SUPFAM" id="SSF50685">
    <property type="entry name" value="Barwin-like endoglucanases"/>
    <property type="match status" value="1"/>
</dbReference>
<organism evidence="4 5">
    <name type="scientific">[Clostridium] methylpentosum DSM 5476</name>
    <dbReference type="NCBI Taxonomy" id="537013"/>
    <lineage>
        <taxon>Bacteria</taxon>
        <taxon>Bacillati</taxon>
        <taxon>Bacillota</taxon>
        <taxon>Clostridia</taxon>
        <taxon>Eubacteriales</taxon>
        <taxon>Oscillospiraceae</taxon>
        <taxon>Oscillospiraceae incertae sedis</taxon>
    </lineage>
</organism>
<dbReference type="PANTHER" id="PTHR39160:SF4">
    <property type="entry name" value="RESUSCITATION-PROMOTING FACTOR RPFB"/>
    <property type="match status" value="1"/>
</dbReference>
<dbReference type="Pfam" id="PF06725">
    <property type="entry name" value="3D"/>
    <property type="match status" value="1"/>
</dbReference>
<keyword evidence="2" id="KW-1133">Transmembrane helix</keyword>
<feature type="transmembrane region" description="Helical" evidence="2">
    <location>
        <begin position="20"/>
        <end position="42"/>
    </location>
</feature>
<dbReference type="Proteomes" id="UP000003340">
    <property type="component" value="Unassembled WGS sequence"/>
</dbReference>
<feature type="domain" description="G5" evidence="3">
    <location>
        <begin position="152"/>
        <end position="232"/>
    </location>
</feature>
<dbReference type="STRING" id="537013.CLOSTMETH_01382"/>
<gene>
    <name evidence="4" type="ORF">CLOSTMETH_01382</name>
</gene>
<dbReference type="eggNOG" id="COG3583">
    <property type="taxonomic scope" value="Bacteria"/>
</dbReference>
<evidence type="ECO:0000256" key="2">
    <source>
        <dbReference type="SAM" id="Phobius"/>
    </source>
</evidence>
<dbReference type="AlphaFoldDB" id="C0EC13"/>
<comment type="caution">
    <text evidence="4">The sequence shown here is derived from an EMBL/GenBank/DDBJ whole genome shotgun (WGS) entry which is preliminary data.</text>
</comment>
<dbReference type="PROSITE" id="PS51257">
    <property type="entry name" value="PROKAR_LIPOPROTEIN"/>
    <property type="match status" value="1"/>
</dbReference>
<dbReference type="HOGENOM" id="CLU_036884_0_0_9"/>
<dbReference type="GO" id="GO:0009254">
    <property type="term" value="P:peptidoglycan turnover"/>
    <property type="evidence" value="ECO:0007669"/>
    <property type="project" value="InterPro"/>
</dbReference>
<dbReference type="Pfam" id="PF03990">
    <property type="entry name" value="DUF348"/>
    <property type="match status" value="2"/>
</dbReference>
<evidence type="ECO:0000259" key="3">
    <source>
        <dbReference type="PROSITE" id="PS51109"/>
    </source>
</evidence>
<keyword evidence="1" id="KW-0732">Signal</keyword>
<accession>C0EC13</accession>
<reference evidence="4 5" key="1">
    <citation type="submission" date="2009-01" db="EMBL/GenBank/DDBJ databases">
        <authorList>
            <person name="Fulton L."/>
            <person name="Clifton S."/>
            <person name="Fulton B."/>
            <person name="Xu J."/>
            <person name="Minx P."/>
            <person name="Pepin K.H."/>
            <person name="Johnson M."/>
            <person name="Bhonagiri V."/>
            <person name="Nash W.E."/>
            <person name="Mardis E.R."/>
            <person name="Wilson R.K."/>
        </authorList>
    </citation>
    <scope>NUCLEOTIDE SEQUENCE [LARGE SCALE GENOMIC DNA]</scope>
    <source>
        <strain evidence="4 5">DSM 5476</strain>
    </source>
</reference>
<keyword evidence="2" id="KW-0472">Membrane</keyword>
<dbReference type="eggNOG" id="COG3584">
    <property type="taxonomic scope" value="Bacteria"/>
</dbReference>
<dbReference type="CDD" id="cd14667">
    <property type="entry name" value="3D_containing_proteins"/>
    <property type="match status" value="1"/>
</dbReference>
<dbReference type="SMART" id="SM01208">
    <property type="entry name" value="G5"/>
    <property type="match status" value="1"/>
</dbReference>
<dbReference type="Gene3D" id="2.20.230.10">
    <property type="entry name" value="Resuscitation-promoting factor rpfb"/>
    <property type="match status" value="1"/>
</dbReference>
<sequence length="368" mass="39841">MQSFLKKLRGVFIGRAARIITISVLCVSLMGSSCILTGIAYFRNSVTIQDGEEQRQTYTMKNSCDEILEELGINLSAEDEVVFTGIENNRGTITINRAFEVSVTADGQRKTVSLVRGTVQDVLEKAGVTIEDDDIINYALDQEISKGAEIEIQRVSSNTYTTTEAIPYNTVQKETDKLDKGVTQVETAGQEGERTYYYQQELVDGEVVSDQLVSSEVTREPVDEVILVGTYVEPPKPVVSQKPVASGRTGKSTLDLPASLTLDGNGIPTNYTNVLTGRACAYTAPAGAKGSTGQVMRPGYVAVNPNVIPYGSKLYIVSADGKYVYGYAIAADTGGSLMANDILADLFMNTSAECYEFGSRTVNIYILP</sequence>
<proteinExistence type="predicted"/>
<dbReference type="GO" id="GO:0004553">
    <property type="term" value="F:hydrolase activity, hydrolyzing O-glycosyl compounds"/>
    <property type="evidence" value="ECO:0007669"/>
    <property type="project" value="InterPro"/>
</dbReference>
<keyword evidence="2" id="KW-0812">Transmembrane</keyword>
<dbReference type="InterPro" id="IPR011098">
    <property type="entry name" value="G5_dom"/>
</dbReference>
<dbReference type="Pfam" id="PF07501">
    <property type="entry name" value="G5"/>
    <property type="match status" value="1"/>
</dbReference>
<dbReference type="PANTHER" id="PTHR39160">
    <property type="entry name" value="CELL WALL-BINDING PROTEIN YOCH"/>
    <property type="match status" value="1"/>
</dbReference>
<evidence type="ECO:0000256" key="1">
    <source>
        <dbReference type="ARBA" id="ARBA00022729"/>
    </source>
</evidence>
<dbReference type="Gene3D" id="2.40.40.10">
    <property type="entry name" value="RlpA-like domain"/>
    <property type="match status" value="1"/>
</dbReference>
<dbReference type="InterPro" id="IPR059180">
    <property type="entry name" value="3D_YorM"/>
</dbReference>
<name>C0EC13_9FIRM</name>